<evidence type="ECO:0000313" key="2">
    <source>
        <dbReference type="EMBL" id="ASZ74998.1"/>
    </source>
</evidence>
<protein>
    <submittedName>
        <fullName evidence="2">Uncharacterized protein</fullName>
    </submittedName>
</protein>
<proteinExistence type="predicted"/>
<dbReference type="Proteomes" id="UP000231419">
    <property type="component" value="Segment"/>
</dbReference>
<keyword evidence="3" id="KW-1185">Reference proteome</keyword>
<name>A0A2D0ZNN8_9CAUD</name>
<feature type="region of interest" description="Disordered" evidence="1">
    <location>
        <begin position="1"/>
        <end position="72"/>
    </location>
</feature>
<reference evidence="3" key="1">
    <citation type="submission" date="2017-08" db="EMBL/GenBank/DDBJ databases">
        <authorList>
            <person name="de Groot N.N."/>
        </authorList>
    </citation>
    <scope>NUCLEOTIDE SEQUENCE [LARGE SCALE GENOMIC DNA]</scope>
</reference>
<organism evidence="2 3">
    <name type="scientific">Rhodococcus phage Trina</name>
    <dbReference type="NCBI Taxonomy" id="2027905"/>
    <lineage>
        <taxon>Viruses</taxon>
        <taxon>Duplodnaviria</taxon>
        <taxon>Heunggongvirae</taxon>
        <taxon>Uroviricota</taxon>
        <taxon>Caudoviricetes</taxon>
        <taxon>Trinavirus</taxon>
        <taxon>Trinavirus trina</taxon>
    </lineage>
</organism>
<evidence type="ECO:0000313" key="3">
    <source>
        <dbReference type="Proteomes" id="UP000231419"/>
    </source>
</evidence>
<gene>
    <name evidence="2" type="ORF">SEA_TRINA_219</name>
</gene>
<evidence type="ECO:0000256" key="1">
    <source>
        <dbReference type="SAM" id="MobiDB-lite"/>
    </source>
</evidence>
<sequence length="72" mass="8046">MAFEAETPASRFDRDYLHMGKKTVPEPGKDDDRKNRQLDQQSTERQARLYVNAATGESATGKSDPAVDALFD</sequence>
<accession>A0A2D0ZNN8</accession>
<feature type="compositionally biased region" description="Basic and acidic residues" evidence="1">
    <location>
        <begin position="11"/>
        <end position="37"/>
    </location>
</feature>
<dbReference type="EMBL" id="MF668286">
    <property type="protein sequence ID" value="ASZ74998.1"/>
    <property type="molecule type" value="Genomic_DNA"/>
</dbReference>